<comment type="caution">
    <text evidence="2">The sequence shown here is derived from an EMBL/GenBank/DDBJ whole genome shotgun (WGS) entry which is preliminary data.</text>
</comment>
<keyword evidence="3" id="KW-1185">Reference proteome</keyword>
<dbReference type="EMBL" id="JBHMEC010000002">
    <property type="protein sequence ID" value="MFB9148411.1"/>
    <property type="molecule type" value="Genomic_DNA"/>
</dbReference>
<evidence type="ECO:0008006" key="4">
    <source>
        <dbReference type="Google" id="ProtNLM"/>
    </source>
</evidence>
<feature type="signal peptide" evidence="1">
    <location>
        <begin position="1"/>
        <end position="26"/>
    </location>
</feature>
<dbReference type="Proteomes" id="UP001589670">
    <property type="component" value="Unassembled WGS sequence"/>
</dbReference>
<proteinExistence type="predicted"/>
<sequence length="121" mass="12109">MTILRGITTIALCLFLALTSVTLAVARGAPGPAAVAVICTGEGVQRVAVDADGQPVSPPHVCPDCLLALHATAPRDPLPAPRAARAAARAPCTGSGHAAAPARPAMLARAPPLPVRVSDFP</sequence>
<keyword evidence="1" id="KW-0732">Signal</keyword>
<name>A0ABV5HWM6_9RHOB</name>
<gene>
    <name evidence="2" type="ORF">ACFFU4_01440</name>
</gene>
<evidence type="ECO:0000313" key="2">
    <source>
        <dbReference type="EMBL" id="MFB9148411.1"/>
    </source>
</evidence>
<dbReference type="RefSeq" id="WP_377066302.1">
    <property type="nucleotide sequence ID" value="NZ_JBHMEC010000002.1"/>
</dbReference>
<accession>A0ABV5HWM6</accession>
<protein>
    <recommendedName>
        <fullName evidence="4">DUF2946 domain-containing protein</fullName>
    </recommendedName>
</protein>
<evidence type="ECO:0000256" key="1">
    <source>
        <dbReference type="SAM" id="SignalP"/>
    </source>
</evidence>
<organism evidence="2 3">
    <name type="scientific">Roseovarius ramblicola</name>
    <dbReference type="NCBI Taxonomy" id="2022336"/>
    <lineage>
        <taxon>Bacteria</taxon>
        <taxon>Pseudomonadati</taxon>
        <taxon>Pseudomonadota</taxon>
        <taxon>Alphaproteobacteria</taxon>
        <taxon>Rhodobacterales</taxon>
        <taxon>Roseobacteraceae</taxon>
        <taxon>Roseovarius</taxon>
    </lineage>
</organism>
<reference evidence="2 3" key="1">
    <citation type="submission" date="2024-09" db="EMBL/GenBank/DDBJ databases">
        <authorList>
            <person name="Sun Q."/>
            <person name="Mori K."/>
        </authorList>
    </citation>
    <scope>NUCLEOTIDE SEQUENCE [LARGE SCALE GENOMIC DNA]</scope>
    <source>
        <strain evidence="2 3">CECT 9424</strain>
    </source>
</reference>
<feature type="chain" id="PRO_5047026963" description="DUF2946 domain-containing protein" evidence="1">
    <location>
        <begin position="27"/>
        <end position="121"/>
    </location>
</feature>
<evidence type="ECO:0000313" key="3">
    <source>
        <dbReference type="Proteomes" id="UP001589670"/>
    </source>
</evidence>